<dbReference type="PANTHER" id="PTHR13774">
    <property type="entry name" value="PHENAZINE BIOSYNTHESIS PROTEIN"/>
    <property type="match status" value="1"/>
</dbReference>
<dbReference type="Pfam" id="PF02567">
    <property type="entry name" value="PhzC-PhzF"/>
    <property type="match status" value="1"/>
</dbReference>
<dbReference type="Proteomes" id="UP001174909">
    <property type="component" value="Unassembled WGS sequence"/>
</dbReference>
<sequence>MTIRLLQIDTFTDRVLGGNPAAVCPLDAWLDEATMQAIAAENNLSETAFMVPEGEGYRLRWFTPNVEVDLCGHATLAAAFVVFEELRPGTESVAFETLSGRLTVTRDGEALVMDFPAQPAKPTPAPAVLAQALGTAPDEVLAGADWIAVFETAAQVAGLSPDQTLLTTLDRRGVVATAPGDEGDADYVLRFFAPKNAVPEDPVTGNVQTALVPYWAGRLGKRRLAVRQLSARGGRMVCEDRGERVSIAGRAVRYMDATISVDG</sequence>
<protein>
    <submittedName>
        <fullName evidence="4">Uncharacterized isomerase PA2770</fullName>
    </submittedName>
</protein>
<feature type="active site" evidence="3">
    <location>
        <position position="46"/>
    </location>
</feature>
<dbReference type="PANTHER" id="PTHR13774:SF17">
    <property type="entry name" value="PHENAZINE BIOSYNTHESIS-LIKE DOMAIN-CONTAINING PROTEIN"/>
    <property type="match status" value="1"/>
</dbReference>
<name>A0AA35SZH3_GEOBA</name>
<dbReference type="EMBL" id="CASHTH010002947">
    <property type="protein sequence ID" value="CAI8037551.1"/>
    <property type="molecule type" value="Genomic_DNA"/>
</dbReference>
<gene>
    <name evidence="4" type="ORF">GBAR_LOCUS21001</name>
</gene>
<comment type="caution">
    <text evidence="4">The sequence shown here is derived from an EMBL/GenBank/DDBJ whole genome shotgun (WGS) entry which is preliminary data.</text>
</comment>
<proteinExistence type="inferred from homology"/>
<dbReference type="GO" id="GO:0005737">
    <property type="term" value="C:cytoplasm"/>
    <property type="evidence" value="ECO:0007669"/>
    <property type="project" value="TreeGrafter"/>
</dbReference>
<dbReference type="SUPFAM" id="SSF54506">
    <property type="entry name" value="Diaminopimelate epimerase-like"/>
    <property type="match status" value="1"/>
</dbReference>
<evidence type="ECO:0000256" key="2">
    <source>
        <dbReference type="ARBA" id="ARBA00023235"/>
    </source>
</evidence>
<evidence type="ECO:0000313" key="5">
    <source>
        <dbReference type="Proteomes" id="UP001174909"/>
    </source>
</evidence>
<dbReference type="GO" id="GO:0016853">
    <property type="term" value="F:isomerase activity"/>
    <property type="evidence" value="ECO:0007669"/>
    <property type="project" value="UniProtKB-KW"/>
</dbReference>
<dbReference type="Gene3D" id="3.10.310.10">
    <property type="entry name" value="Diaminopimelate Epimerase, Chain A, domain 1"/>
    <property type="match status" value="2"/>
</dbReference>
<evidence type="ECO:0000313" key="4">
    <source>
        <dbReference type="EMBL" id="CAI8037551.1"/>
    </source>
</evidence>
<organism evidence="4 5">
    <name type="scientific">Geodia barretti</name>
    <name type="common">Barrett's horny sponge</name>
    <dbReference type="NCBI Taxonomy" id="519541"/>
    <lineage>
        <taxon>Eukaryota</taxon>
        <taxon>Metazoa</taxon>
        <taxon>Porifera</taxon>
        <taxon>Demospongiae</taxon>
        <taxon>Heteroscleromorpha</taxon>
        <taxon>Tetractinellida</taxon>
        <taxon>Astrophorina</taxon>
        <taxon>Geodiidae</taxon>
        <taxon>Geodia</taxon>
    </lineage>
</organism>
<keyword evidence="5" id="KW-1185">Reference proteome</keyword>
<dbReference type="AlphaFoldDB" id="A0AA35SZH3"/>
<dbReference type="InterPro" id="IPR003719">
    <property type="entry name" value="Phenazine_PhzF-like"/>
</dbReference>
<keyword evidence="2 4" id="KW-0413">Isomerase</keyword>
<comment type="similarity">
    <text evidence="1">Belongs to the PhzF family.</text>
</comment>
<reference evidence="4" key="1">
    <citation type="submission" date="2023-03" db="EMBL/GenBank/DDBJ databases">
        <authorList>
            <person name="Steffen K."/>
            <person name="Cardenas P."/>
        </authorList>
    </citation>
    <scope>NUCLEOTIDE SEQUENCE</scope>
</reference>
<dbReference type="NCBIfam" id="TIGR00654">
    <property type="entry name" value="PhzF_family"/>
    <property type="match status" value="1"/>
</dbReference>
<accession>A0AA35SZH3</accession>
<evidence type="ECO:0000256" key="3">
    <source>
        <dbReference type="PIRSR" id="PIRSR016184-1"/>
    </source>
</evidence>
<dbReference type="PIRSF" id="PIRSF016184">
    <property type="entry name" value="PhzC_PhzF"/>
    <property type="match status" value="1"/>
</dbReference>
<evidence type="ECO:0000256" key="1">
    <source>
        <dbReference type="ARBA" id="ARBA00008270"/>
    </source>
</evidence>